<dbReference type="AlphaFoldDB" id="A0A9W7L2V2"/>
<feature type="non-terminal residue" evidence="2">
    <location>
        <position position="1"/>
    </location>
</feature>
<keyword evidence="3" id="KW-1185">Reference proteome</keyword>
<reference evidence="2" key="1">
    <citation type="submission" date="2022-07" db="EMBL/GenBank/DDBJ databases">
        <title>Genome analysis of Parmales, a sister group of diatoms, reveals the evolutionary specialization of diatoms from phago-mixotrophs to photoautotrophs.</title>
        <authorList>
            <person name="Ban H."/>
            <person name="Sato S."/>
            <person name="Yoshikawa S."/>
            <person name="Kazumasa Y."/>
            <person name="Nakamura Y."/>
            <person name="Ichinomiya M."/>
            <person name="Saitoh K."/>
            <person name="Sato N."/>
            <person name="Blanc-Mathieu R."/>
            <person name="Endo H."/>
            <person name="Kuwata A."/>
            <person name="Ogata H."/>
        </authorList>
    </citation>
    <scope>NUCLEOTIDE SEQUENCE</scope>
</reference>
<dbReference type="EMBL" id="BRXZ01008165">
    <property type="protein sequence ID" value="GMI22520.1"/>
    <property type="molecule type" value="Genomic_DNA"/>
</dbReference>
<evidence type="ECO:0000313" key="2">
    <source>
        <dbReference type="EMBL" id="GMI22520.1"/>
    </source>
</evidence>
<dbReference type="Proteomes" id="UP001165082">
    <property type="component" value="Unassembled WGS sequence"/>
</dbReference>
<accession>A0A9W7L2V2</accession>
<evidence type="ECO:0000313" key="3">
    <source>
        <dbReference type="Proteomes" id="UP001165082"/>
    </source>
</evidence>
<comment type="caution">
    <text evidence="2">The sequence shown here is derived from an EMBL/GenBank/DDBJ whole genome shotgun (WGS) entry which is preliminary data.</text>
</comment>
<evidence type="ECO:0000256" key="1">
    <source>
        <dbReference type="SAM" id="MobiDB-lite"/>
    </source>
</evidence>
<protein>
    <submittedName>
        <fullName evidence="2">Uncharacterized protein</fullName>
    </submittedName>
</protein>
<organism evidence="2 3">
    <name type="scientific">Triparma retinervis</name>
    <dbReference type="NCBI Taxonomy" id="2557542"/>
    <lineage>
        <taxon>Eukaryota</taxon>
        <taxon>Sar</taxon>
        <taxon>Stramenopiles</taxon>
        <taxon>Ochrophyta</taxon>
        <taxon>Bolidophyceae</taxon>
        <taxon>Parmales</taxon>
        <taxon>Triparmaceae</taxon>
        <taxon>Triparma</taxon>
    </lineage>
</organism>
<feature type="compositionally biased region" description="Pro residues" evidence="1">
    <location>
        <begin position="205"/>
        <end position="215"/>
    </location>
</feature>
<sequence length="231" mass="24888">MYAPDKALIQGKVHNSMTLDLLQIVAEAFGVPLTRLHGVESEGYKYVLVSKVFFGNLPNMTARTYYRRSKVGKAIVGTHGFDKSVYDIFLSPSVINSTIAGVPIQLLDRHFEDMVGRVKDGAVGRDSFGDDTGLALWNLSCVDQPGQFRNFLEAIQTLETLKISLEVHAAETEEGKVVLEMVDGLAESFINTINPSSTPALPASTPAPAPAPAPAPKKKKAATKDSGATEK</sequence>
<feature type="region of interest" description="Disordered" evidence="1">
    <location>
        <begin position="195"/>
        <end position="231"/>
    </location>
</feature>
<name>A0A9W7L2V2_9STRA</name>
<feature type="compositionally biased region" description="Low complexity" evidence="1">
    <location>
        <begin position="195"/>
        <end position="204"/>
    </location>
</feature>
<gene>
    <name evidence="2" type="ORF">TrRE_jg2471</name>
</gene>
<proteinExistence type="predicted"/>